<keyword evidence="2" id="KW-0614">Plasmid</keyword>
<dbReference type="SUPFAM" id="SSF53335">
    <property type="entry name" value="S-adenosyl-L-methionine-dependent methyltransferases"/>
    <property type="match status" value="1"/>
</dbReference>
<dbReference type="Proteomes" id="UP000004662">
    <property type="component" value="Plasmid pFW10101"/>
</dbReference>
<evidence type="ECO:0000259" key="1">
    <source>
        <dbReference type="Pfam" id="PF10119"/>
    </source>
</evidence>
<reference evidence="3" key="1">
    <citation type="journal article" date="2015" name="Genome Announc.">
        <title>High-Quality Draft Genome Sequence of Desulfovibrio carbinoliphilus FW-101-2B, an Organic Acid-Oxidizing Sulfate-Reducing Bacterium Isolated from Uranium(VI)-Contaminated Groundwater.</title>
        <authorList>
            <person name="Ramsay B.D."/>
            <person name="Hwang C."/>
            <person name="Woo H.L."/>
            <person name="Carroll S.L."/>
            <person name="Lucas S."/>
            <person name="Han J."/>
            <person name="Lapidus A.L."/>
            <person name="Cheng J.F."/>
            <person name="Goodwin L.A."/>
            <person name="Pitluck S."/>
            <person name="Peters L."/>
            <person name="Chertkov O."/>
            <person name="Held B."/>
            <person name="Detter J.C."/>
            <person name="Han C.S."/>
            <person name="Tapia R."/>
            <person name="Land M.L."/>
            <person name="Hauser L.J."/>
            <person name="Kyrpides N.C."/>
            <person name="Ivanova N.N."/>
            <person name="Mikhailova N."/>
            <person name="Pagani I."/>
            <person name="Woyke T."/>
            <person name="Arkin A.P."/>
            <person name="Dehal P."/>
            <person name="Chivian D."/>
            <person name="Criddle C.S."/>
            <person name="Wu W."/>
            <person name="Chakraborty R."/>
            <person name="Hazen T.C."/>
            <person name="Fields M.W."/>
        </authorList>
    </citation>
    <scope>NUCLEOTIDE SEQUENCE [LARGE SCALE GENOMIC DNA]</scope>
    <source>
        <strain evidence="3">FW-101-2B</strain>
    </source>
</reference>
<evidence type="ECO:0000313" key="3">
    <source>
        <dbReference type="Proteomes" id="UP000004662"/>
    </source>
</evidence>
<dbReference type="OrthoDB" id="5449367at2"/>
<dbReference type="Gene3D" id="3.40.50.150">
    <property type="entry name" value="Vaccinia Virus protein VP39"/>
    <property type="match status" value="1"/>
</dbReference>
<keyword evidence="2" id="KW-0489">Methyltransferase</keyword>
<protein>
    <submittedName>
        <fullName evidence="2">Methyltransferase regulatory domain-containing protein</fullName>
    </submittedName>
</protein>
<evidence type="ECO:0000313" key="2">
    <source>
        <dbReference type="EMBL" id="EHJ46014.1"/>
    </source>
</evidence>
<geneLocation type="plasmid" evidence="2 3">
    <name>pFW10101</name>
</geneLocation>
<dbReference type="eggNOG" id="COG0500">
    <property type="taxonomic scope" value="Bacteria"/>
</dbReference>
<dbReference type="InterPro" id="IPR029063">
    <property type="entry name" value="SAM-dependent_MTases_sf"/>
</dbReference>
<dbReference type="GO" id="GO:0008168">
    <property type="term" value="F:methyltransferase activity"/>
    <property type="evidence" value="ECO:0007669"/>
    <property type="project" value="UniProtKB-KW"/>
</dbReference>
<keyword evidence="3" id="KW-1185">Reference proteome</keyword>
<gene>
    <name evidence="2" type="ORF">DFW101_3730</name>
</gene>
<dbReference type="InterPro" id="IPR018773">
    <property type="entry name" value="MeTrfase_reg_dom_prd"/>
</dbReference>
<dbReference type="AlphaFoldDB" id="G7QEC0"/>
<dbReference type="HOGENOM" id="CLU_032787_1_0_7"/>
<keyword evidence="2" id="KW-0808">Transferase</keyword>
<accession>G7QEC0</accession>
<feature type="domain" description="Methyltransferase regulatory" evidence="1">
    <location>
        <begin position="216"/>
        <end position="299"/>
    </location>
</feature>
<proteinExistence type="predicted"/>
<dbReference type="EMBL" id="CM001369">
    <property type="protein sequence ID" value="EHJ46014.1"/>
    <property type="molecule type" value="Genomic_DNA"/>
</dbReference>
<dbReference type="Pfam" id="PF10119">
    <property type="entry name" value="MethyTransf_Reg"/>
    <property type="match status" value="1"/>
</dbReference>
<name>G7QEC0_9BACT</name>
<dbReference type="RefSeq" id="WP_009183046.1">
    <property type="nucleotide sequence ID" value="NZ_CM001369.1"/>
</dbReference>
<organism evidence="2 3">
    <name type="scientific">Solidesulfovibrio carbinoliphilus subsp. oakridgensis</name>
    <dbReference type="NCBI Taxonomy" id="694327"/>
    <lineage>
        <taxon>Bacteria</taxon>
        <taxon>Pseudomonadati</taxon>
        <taxon>Thermodesulfobacteriota</taxon>
        <taxon>Desulfovibrionia</taxon>
        <taxon>Desulfovibrionales</taxon>
        <taxon>Desulfovibrionaceae</taxon>
        <taxon>Solidesulfovibrio</taxon>
    </lineage>
</organism>
<sequence>MQDWTAGYVADIGYTYGYYTELNPLRVKLAFLNAGLRFPETGTACELGFGQGLSVNIHATAAVTQWHGTDFNPSQAGFARELATASGGGARLYDDAFADFATKPDLPDFDFIGVHGIWSWISDANRAVIVDFVRRKLKVGGVLYISYNTLPGWAAFAPMRHLMTEHATMMGCQGQGIVPRIEGALDFCDKLLAVEPLFAKANPQIGERFKKLAEQNRHYLAHEYFNRDWEPMHFRTMAEWLSPAKLDYACSAHYLDHVDALNLTAAQQAFLQGIPDRLFRESVRDFMVNQQFRRDYWVKGARRLNALEQAETLRQQRVVLLTHRADVSLKVAGALGEASLNETIYAPILDALADHKPKTIGQIEQAVAGKDLNFAQLMQAVMVLAGSGQIAAAQDEATIGKARKQTDKLNAHLMQKSRGSTDVSYLASPVTGGGTGVNRFKQLFLLAKASGRKTPEDWAGTVWQLLSAHNQRLIKDGATLESPEDNLAELTAQAREFAAKELPILHALGIA</sequence>
<dbReference type="GO" id="GO:0032259">
    <property type="term" value="P:methylation"/>
    <property type="evidence" value="ECO:0007669"/>
    <property type="project" value="UniProtKB-KW"/>
</dbReference>